<evidence type="ECO:0000313" key="1">
    <source>
        <dbReference type="EMBL" id="EFM1448644.1"/>
    </source>
</evidence>
<accession>A0A8S7Y920</accession>
<name>A0A8S7Y920_ECOLX</name>
<dbReference type="EMBL" id="AATJYL010000098">
    <property type="protein sequence ID" value="EFM1448644.1"/>
    <property type="molecule type" value="Genomic_DNA"/>
</dbReference>
<evidence type="ECO:0000313" key="2">
    <source>
        <dbReference type="Proteomes" id="UP000519182"/>
    </source>
</evidence>
<dbReference type="AlphaFoldDB" id="A0A8S7Y920"/>
<organism evidence="1 2">
    <name type="scientific">Escherichia coli</name>
    <dbReference type="NCBI Taxonomy" id="562"/>
    <lineage>
        <taxon>Bacteria</taxon>
        <taxon>Pseudomonadati</taxon>
        <taxon>Pseudomonadota</taxon>
        <taxon>Gammaproteobacteria</taxon>
        <taxon>Enterobacterales</taxon>
        <taxon>Enterobacteriaceae</taxon>
        <taxon>Escherichia</taxon>
    </lineage>
</organism>
<protein>
    <submittedName>
        <fullName evidence="1">Uncharacterized protein</fullName>
    </submittedName>
</protein>
<comment type="caution">
    <text evidence="1">The sequence shown here is derived from an EMBL/GenBank/DDBJ whole genome shotgun (WGS) entry which is preliminary data.</text>
</comment>
<gene>
    <name evidence="1" type="ORF">HEP34_005111</name>
</gene>
<dbReference type="RefSeq" id="WP_000561970.1">
    <property type="nucleotide sequence ID" value="NZ_AP027428.1"/>
</dbReference>
<proteinExistence type="predicted"/>
<dbReference type="Proteomes" id="UP000519182">
    <property type="component" value="Unassembled WGS sequence"/>
</dbReference>
<sequence>MIASISEVFGRINSEGNVDILYADSGESVTRLDADVFPVGSGVGARYDHPEGLEITLADARRIGIEIE</sequence>
<reference evidence="1 2" key="1">
    <citation type="submission" date="2020-04" db="EMBL/GenBank/DDBJ databases">
        <authorList>
            <consortium name="GenomeTrakr network: Whole genome sequencing for foodborne pathogen traceback"/>
        </authorList>
    </citation>
    <scope>NUCLEOTIDE SEQUENCE [LARGE SCALE GENOMIC DNA]</scope>
    <source>
        <strain evidence="1 2">PSU-2464</strain>
    </source>
</reference>